<proteinExistence type="predicted"/>
<sequence>MRFVWAVAAFVLAALMIGAGIAQRTVFQGPTSHSEAIELEQDVPYVLLDGEVLRSNPGSQTLRAQGDGEIFAAYGRTADIEAWLTDAEYAHVTLDGESVATEVVERQVASTDAETDAADAETAPGRSPAGSDLWLDEFVQEDLLIETLQLPEGMSVLVAADGVAPAPAKLTVTWPVVNATPWAGPLLVGGGILMAVGVVMYILGIRSVRRSRGPRRKGLPMPVTEPIDLATEEGAKGVISASPTRRALSGKRRPFIAIPAVAMAAVLFTGCTAEAWPQLGGSPTPTPTATVIAPESQQAPAVTEAQAERIVQRVADQVAAADEANDAAAAAERLSGPALAERETNYKLRAAIAEEEPLPAIPAGPLSILLPQAYDGWPRTFMAVVGDEETGNTIMFLTQQDPWSAYKLSYIGGLDSTAELPLAPAYVGATQVSPDNAFLTIAPQDLASAYADVLNNGDASEYADLFDEAADQFRIGVANDRAGRLAAFNETGAQTGSLTFESVAGAQTPVALATLENGAIVAVTVDENETVKPTNEEAVIKLDGNPTVSTLSGATQSATGFTTTFGDQLFFYVPAKASSERIQLLGYTSNILDAKVIQ</sequence>
<keyword evidence="2" id="KW-0812">Transmembrane</keyword>
<dbReference type="GO" id="GO:0016740">
    <property type="term" value="F:transferase activity"/>
    <property type="evidence" value="ECO:0007669"/>
    <property type="project" value="UniProtKB-KW"/>
</dbReference>
<dbReference type="EMBL" id="JACSQP010000002">
    <property type="protein sequence ID" value="MBD7956590.1"/>
    <property type="molecule type" value="Genomic_DNA"/>
</dbReference>
<feature type="domain" description="DUF8094" evidence="3">
    <location>
        <begin position="299"/>
        <end position="595"/>
    </location>
</feature>
<accession>A0ABR8RZB9</accession>
<reference evidence="4 5" key="1">
    <citation type="submission" date="2020-08" db="EMBL/GenBank/DDBJ databases">
        <title>A Genomic Blueprint of the Chicken Gut Microbiome.</title>
        <authorList>
            <person name="Gilroy R."/>
            <person name="Ravi A."/>
            <person name="Getino M."/>
            <person name="Pursley I."/>
            <person name="Horton D.L."/>
            <person name="Alikhan N.-F."/>
            <person name="Baker D."/>
            <person name="Gharbi K."/>
            <person name="Hall N."/>
            <person name="Watson M."/>
            <person name="Adriaenssens E.M."/>
            <person name="Foster-Nyarko E."/>
            <person name="Jarju S."/>
            <person name="Secka A."/>
            <person name="Antonio M."/>
            <person name="Oren A."/>
            <person name="Chaudhuri R."/>
            <person name="La Ragione R.M."/>
            <person name="Hildebrand F."/>
            <person name="Pallen M.J."/>
        </authorList>
    </citation>
    <scope>NUCLEOTIDE SEQUENCE [LARGE SCALE GENOMIC DNA]</scope>
    <source>
        <strain evidence="4 5">Sa4CUA7</strain>
    </source>
</reference>
<comment type="caution">
    <text evidence="4">The sequence shown here is derived from an EMBL/GenBank/DDBJ whole genome shotgun (WGS) entry which is preliminary data.</text>
</comment>
<feature type="region of interest" description="Disordered" evidence="1">
    <location>
        <begin position="109"/>
        <end position="131"/>
    </location>
</feature>
<organism evidence="4 5">
    <name type="scientific">Microbacterium pullorum</name>
    <dbReference type="NCBI Taxonomy" id="2762236"/>
    <lineage>
        <taxon>Bacteria</taxon>
        <taxon>Bacillati</taxon>
        <taxon>Actinomycetota</taxon>
        <taxon>Actinomycetes</taxon>
        <taxon>Micrococcales</taxon>
        <taxon>Microbacteriaceae</taxon>
        <taxon>Microbacterium</taxon>
    </lineage>
</organism>
<feature type="transmembrane region" description="Helical" evidence="2">
    <location>
        <begin position="182"/>
        <end position="203"/>
    </location>
</feature>
<evidence type="ECO:0000313" key="4">
    <source>
        <dbReference type="EMBL" id="MBD7956590.1"/>
    </source>
</evidence>
<keyword evidence="2" id="KW-1133">Transmembrane helix</keyword>
<gene>
    <name evidence="4" type="ORF">H9651_02955</name>
</gene>
<evidence type="ECO:0000256" key="2">
    <source>
        <dbReference type="SAM" id="Phobius"/>
    </source>
</evidence>
<dbReference type="Proteomes" id="UP000648352">
    <property type="component" value="Unassembled WGS sequence"/>
</dbReference>
<dbReference type="RefSeq" id="WP_191717625.1">
    <property type="nucleotide sequence ID" value="NZ_JACSQP010000002.1"/>
</dbReference>
<evidence type="ECO:0000256" key="1">
    <source>
        <dbReference type="SAM" id="MobiDB-lite"/>
    </source>
</evidence>
<dbReference type="InterPro" id="IPR058407">
    <property type="entry name" value="DUF8094"/>
</dbReference>
<keyword evidence="4" id="KW-0808">Transferase</keyword>
<keyword evidence="2" id="KW-0472">Membrane</keyword>
<evidence type="ECO:0000313" key="5">
    <source>
        <dbReference type="Proteomes" id="UP000648352"/>
    </source>
</evidence>
<evidence type="ECO:0000259" key="3">
    <source>
        <dbReference type="Pfam" id="PF26366"/>
    </source>
</evidence>
<dbReference type="Pfam" id="PF26366">
    <property type="entry name" value="DUF8094"/>
    <property type="match status" value="1"/>
</dbReference>
<protein>
    <submittedName>
        <fullName evidence="4">Glycosyl transferase</fullName>
    </submittedName>
</protein>
<feature type="transmembrane region" description="Helical" evidence="2">
    <location>
        <begin position="255"/>
        <end position="276"/>
    </location>
</feature>
<keyword evidence="5" id="KW-1185">Reference proteome</keyword>
<name>A0ABR8RZB9_9MICO</name>